<dbReference type="RefSeq" id="WP_367917759.1">
    <property type="nucleotide sequence ID" value="NZ_BAABAC010000005.1"/>
</dbReference>
<dbReference type="SUPFAM" id="SSF46894">
    <property type="entry name" value="C-terminal effector domain of the bipartite response regulators"/>
    <property type="match status" value="1"/>
</dbReference>
<protein>
    <submittedName>
        <fullName evidence="2">LuxR C-terminal-related transcriptional regulator</fullName>
    </submittedName>
</protein>
<dbReference type="InterPro" id="IPR027417">
    <property type="entry name" value="P-loop_NTPase"/>
</dbReference>
<dbReference type="PRINTS" id="PR00364">
    <property type="entry name" value="DISEASERSIST"/>
</dbReference>
<dbReference type="Gene3D" id="1.25.40.10">
    <property type="entry name" value="Tetratricopeptide repeat domain"/>
    <property type="match status" value="1"/>
</dbReference>
<dbReference type="InterPro" id="IPR016032">
    <property type="entry name" value="Sig_transdc_resp-reg_C-effctor"/>
</dbReference>
<evidence type="ECO:0000313" key="3">
    <source>
        <dbReference type="Proteomes" id="UP001597229"/>
    </source>
</evidence>
<dbReference type="Pfam" id="PF00196">
    <property type="entry name" value="GerE"/>
    <property type="match status" value="1"/>
</dbReference>
<evidence type="ECO:0000259" key="1">
    <source>
        <dbReference type="PROSITE" id="PS50043"/>
    </source>
</evidence>
<dbReference type="Gene3D" id="3.40.50.300">
    <property type="entry name" value="P-loop containing nucleotide triphosphate hydrolases"/>
    <property type="match status" value="1"/>
</dbReference>
<dbReference type="SMART" id="SM00421">
    <property type="entry name" value="HTH_LUXR"/>
    <property type="match status" value="1"/>
</dbReference>
<accession>A0ABW3VXZ7</accession>
<proteinExistence type="predicted"/>
<organism evidence="2 3">
    <name type="scientific">Nocardioides ginsengisoli</name>
    <dbReference type="NCBI Taxonomy" id="363868"/>
    <lineage>
        <taxon>Bacteria</taxon>
        <taxon>Bacillati</taxon>
        <taxon>Actinomycetota</taxon>
        <taxon>Actinomycetes</taxon>
        <taxon>Propionibacteriales</taxon>
        <taxon>Nocardioidaceae</taxon>
        <taxon>Nocardioides</taxon>
    </lineage>
</organism>
<gene>
    <name evidence="2" type="ORF">ACFQ3F_03075</name>
</gene>
<dbReference type="Gene3D" id="1.10.10.10">
    <property type="entry name" value="Winged helix-like DNA-binding domain superfamily/Winged helix DNA-binding domain"/>
    <property type="match status" value="1"/>
</dbReference>
<name>A0ABW3VXZ7_9ACTN</name>
<dbReference type="PANTHER" id="PTHR47691">
    <property type="entry name" value="REGULATOR-RELATED"/>
    <property type="match status" value="1"/>
</dbReference>
<dbReference type="InterPro" id="IPR011990">
    <property type="entry name" value="TPR-like_helical_dom_sf"/>
</dbReference>
<sequence length="768" mass="83692">MTTRSATRPTGVPADLTSFVGRRQDMSAVRQLFADARLVTLTGIGGVGKTRLAYRVSNEMRRAFADGVCVVELASLEDPALLPYTVLDALAIRDQSAGSATEILADRLQEQQVLLVLDNCEHLIEEVATLADALLRAAPDVKILTTSRQALRIAGEHVYPVAPLPVPDPAAPLTPGTASQYPAVTLLAERTAAIVPGFRLTPDNEAAIARLCHQLEGIPLAIELASVRLRLLTVDELVDRLGDRFELLREGGRNLPARHQTLQALIDWSYDLCTPAEQRLWARSSVFAGGFSARALAKVCADDRLRETELLDTLSGLLDKSIFIREEQAGQVRFRMLETLRSYGQVRLAEAGGDTDLSQRHCDWCLELVEQAGEEWVGPKQEEWTGILQLEHANLRRALEYCCSDPGQARAGMRLAGVPWFWGGVAHLTEGRHWLERLLSLDPEPSRERAWALATTAYIAAFQGDQATVEAMAEEAHQIGLQLADTATLAYSTHVLGMLHTLSDDPGSAIPYFIEARQGYAHSSVSPQYADSLGIELAGAYIFTDQLDEASQVVAELLDQCVANGDRWNHSYALWGRGFIHLLRDELDLASADLGEALRIKRSLGDTFGIALVLELLAWTAATAGDARRAAVLFGGVERFWKSSGAHMFAARRHSYQESIRDALGVTAYDEAITRGHAMPQEEILAFALGESPSTSAGTAPKTTSTLTPRQREVAEMVAAGMSNKEIAARLVISQRTAEGHVEGILTKLGFKTRAQIASWIAQQSPSG</sequence>
<evidence type="ECO:0000313" key="2">
    <source>
        <dbReference type="EMBL" id="MFD1246763.1"/>
    </source>
</evidence>
<dbReference type="PROSITE" id="PS50043">
    <property type="entry name" value="HTH_LUXR_2"/>
    <property type="match status" value="1"/>
</dbReference>
<dbReference type="Proteomes" id="UP001597229">
    <property type="component" value="Unassembled WGS sequence"/>
</dbReference>
<keyword evidence="3" id="KW-1185">Reference proteome</keyword>
<dbReference type="PRINTS" id="PR00038">
    <property type="entry name" value="HTHLUXR"/>
</dbReference>
<feature type="domain" description="HTH luxR-type" evidence="1">
    <location>
        <begin position="700"/>
        <end position="765"/>
    </location>
</feature>
<reference evidence="3" key="1">
    <citation type="journal article" date="2019" name="Int. J. Syst. Evol. Microbiol.">
        <title>The Global Catalogue of Microorganisms (GCM) 10K type strain sequencing project: providing services to taxonomists for standard genome sequencing and annotation.</title>
        <authorList>
            <consortium name="The Broad Institute Genomics Platform"/>
            <consortium name="The Broad Institute Genome Sequencing Center for Infectious Disease"/>
            <person name="Wu L."/>
            <person name="Ma J."/>
        </authorList>
    </citation>
    <scope>NUCLEOTIDE SEQUENCE [LARGE SCALE GENOMIC DNA]</scope>
    <source>
        <strain evidence="3">CCUG 52478</strain>
    </source>
</reference>
<comment type="caution">
    <text evidence="2">The sequence shown here is derived from an EMBL/GenBank/DDBJ whole genome shotgun (WGS) entry which is preliminary data.</text>
</comment>
<dbReference type="CDD" id="cd06170">
    <property type="entry name" value="LuxR_C_like"/>
    <property type="match status" value="1"/>
</dbReference>
<dbReference type="SUPFAM" id="SSF52540">
    <property type="entry name" value="P-loop containing nucleoside triphosphate hydrolases"/>
    <property type="match status" value="1"/>
</dbReference>
<dbReference type="InterPro" id="IPR000792">
    <property type="entry name" value="Tscrpt_reg_LuxR_C"/>
</dbReference>
<dbReference type="PANTHER" id="PTHR47691:SF3">
    <property type="entry name" value="HTH-TYPE TRANSCRIPTIONAL REGULATOR RV0890C-RELATED"/>
    <property type="match status" value="1"/>
</dbReference>
<dbReference type="InterPro" id="IPR036388">
    <property type="entry name" value="WH-like_DNA-bd_sf"/>
</dbReference>
<dbReference type="EMBL" id="JBHTLX010000005">
    <property type="protein sequence ID" value="MFD1246763.1"/>
    <property type="molecule type" value="Genomic_DNA"/>
</dbReference>
<dbReference type="SUPFAM" id="SSF48452">
    <property type="entry name" value="TPR-like"/>
    <property type="match status" value="1"/>
</dbReference>